<evidence type="ECO:0000256" key="6">
    <source>
        <dbReference type="ARBA" id="ARBA00023170"/>
    </source>
</evidence>
<evidence type="ECO:0000313" key="9">
    <source>
        <dbReference type="EMBL" id="KAJ3653140.1"/>
    </source>
</evidence>
<feature type="transmembrane region" description="Helical" evidence="8">
    <location>
        <begin position="249"/>
        <end position="270"/>
    </location>
</feature>
<protein>
    <recommendedName>
        <fullName evidence="8">Gustatory receptor</fullName>
    </recommendedName>
</protein>
<accession>A0AA38ICD8</accession>
<comment type="caution">
    <text evidence="9">The sequence shown here is derived from an EMBL/GenBank/DDBJ whole genome shotgun (WGS) entry which is preliminary data.</text>
</comment>
<evidence type="ECO:0000256" key="1">
    <source>
        <dbReference type="ARBA" id="ARBA00004651"/>
    </source>
</evidence>
<organism evidence="9 10">
    <name type="scientific">Zophobas morio</name>
    <dbReference type="NCBI Taxonomy" id="2755281"/>
    <lineage>
        <taxon>Eukaryota</taxon>
        <taxon>Metazoa</taxon>
        <taxon>Ecdysozoa</taxon>
        <taxon>Arthropoda</taxon>
        <taxon>Hexapoda</taxon>
        <taxon>Insecta</taxon>
        <taxon>Pterygota</taxon>
        <taxon>Neoptera</taxon>
        <taxon>Endopterygota</taxon>
        <taxon>Coleoptera</taxon>
        <taxon>Polyphaga</taxon>
        <taxon>Cucujiformia</taxon>
        <taxon>Tenebrionidae</taxon>
        <taxon>Zophobas</taxon>
    </lineage>
</organism>
<feature type="transmembrane region" description="Helical" evidence="8">
    <location>
        <begin position="150"/>
        <end position="171"/>
    </location>
</feature>
<name>A0AA38ICD8_9CUCU</name>
<feature type="transmembrane region" description="Helical" evidence="8">
    <location>
        <begin position="325"/>
        <end position="344"/>
    </location>
</feature>
<dbReference type="PANTHER" id="PTHR21143">
    <property type="entry name" value="INVERTEBRATE GUSTATORY RECEPTOR"/>
    <property type="match status" value="1"/>
</dbReference>
<keyword evidence="10" id="KW-1185">Reference proteome</keyword>
<evidence type="ECO:0000256" key="4">
    <source>
        <dbReference type="ARBA" id="ARBA00022989"/>
    </source>
</evidence>
<evidence type="ECO:0000256" key="8">
    <source>
        <dbReference type="RuleBase" id="RU363108"/>
    </source>
</evidence>
<dbReference type="PANTHER" id="PTHR21143:SF104">
    <property type="entry name" value="GUSTATORY RECEPTOR 8A-RELATED"/>
    <property type="match status" value="1"/>
</dbReference>
<dbReference type="GO" id="GO:0008049">
    <property type="term" value="P:male courtship behavior"/>
    <property type="evidence" value="ECO:0007669"/>
    <property type="project" value="TreeGrafter"/>
</dbReference>
<feature type="transmembrane region" description="Helical" evidence="8">
    <location>
        <begin position="31"/>
        <end position="49"/>
    </location>
</feature>
<reference evidence="9" key="1">
    <citation type="journal article" date="2023" name="G3 (Bethesda)">
        <title>Whole genome assemblies of Zophobas morio and Tenebrio molitor.</title>
        <authorList>
            <person name="Kaur S."/>
            <person name="Stinson S.A."/>
            <person name="diCenzo G.C."/>
        </authorList>
    </citation>
    <scope>NUCLEOTIDE SEQUENCE</scope>
    <source>
        <strain evidence="9">QUZm001</strain>
    </source>
</reference>
<gene>
    <name evidence="9" type="ORF">Zmor_019049</name>
</gene>
<dbReference type="GO" id="GO:0030425">
    <property type="term" value="C:dendrite"/>
    <property type="evidence" value="ECO:0007669"/>
    <property type="project" value="TreeGrafter"/>
</dbReference>
<evidence type="ECO:0000256" key="7">
    <source>
        <dbReference type="ARBA" id="ARBA00023224"/>
    </source>
</evidence>
<keyword evidence="7 8" id="KW-0807">Transducer</keyword>
<dbReference type="GO" id="GO:0050909">
    <property type="term" value="P:sensory perception of taste"/>
    <property type="evidence" value="ECO:0007669"/>
    <property type="project" value="InterPro"/>
</dbReference>
<evidence type="ECO:0000256" key="5">
    <source>
        <dbReference type="ARBA" id="ARBA00023136"/>
    </source>
</evidence>
<keyword evidence="3 8" id="KW-0812">Transmembrane</keyword>
<dbReference type="GO" id="GO:0043025">
    <property type="term" value="C:neuronal cell body"/>
    <property type="evidence" value="ECO:0007669"/>
    <property type="project" value="TreeGrafter"/>
</dbReference>
<comment type="similarity">
    <text evidence="8">Belongs to the insect chemoreceptor superfamily. Gustatory receptor (GR) family.</text>
</comment>
<dbReference type="InterPro" id="IPR013604">
    <property type="entry name" value="7TM_chemorcpt"/>
</dbReference>
<comment type="subcellular location">
    <subcellularLocation>
        <location evidence="1 8">Cell membrane</location>
        <topology evidence="1 8">Multi-pass membrane protein</topology>
    </subcellularLocation>
</comment>
<dbReference type="Proteomes" id="UP001168821">
    <property type="component" value="Unassembled WGS sequence"/>
</dbReference>
<dbReference type="GO" id="GO:0007635">
    <property type="term" value="P:chemosensory behavior"/>
    <property type="evidence" value="ECO:0007669"/>
    <property type="project" value="TreeGrafter"/>
</dbReference>
<keyword evidence="5 8" id="KW-0472">Membrane</keyword>
<keyword evidence="2 8" id="KW-1003">Cell membrane</keyword>
<feature type="transmembrane region" description="Helical" evidence="8">
    <location>
        <begin position="218"/>
        <end position="237"/>
    </location>
</feature>
<comment type="function">
    <text evidence="8">Gustatory receptor which mediates acceptance or avoidance behavior, depending on its substrates.</text>
</comment>
<dbReference type="GO" id="GO:0007165">
    <property type="term" value="P:signal transduction"/>
    <property type="evidence" value="ECO:0007669"/>
    <property type="project" value="UniProtKB-KW"/>
</dbReference>
<evidence type="ECO:0000313" key="10">
    <source>
        <dbReference type="Proteomes" id="UP001168821"/>
    </source>
</evidence>
<evidence type="ECO:0000256" key="3">
    <source>
        <dbReference type="ARBA" id="ARBA00022692"/>
    </source>
</evidence>
<dbReference type="EMBL" id="JALNTZ010000005">
    <property type="protein sequence ID" value="KAJ3653140.1"/>
    <property type="molecule type" value="Genomic_DNA"/>
</dbReference>
<feature type="transmembrane region" description="Helical" evidence="8">
    <location>
        <begin position="112"/>
        <end position="138"/>
    </location>
</feature>
<keyword evidence="6 8" id="KW-0675">Receptor</keyword>
<keyword evidence="4 8" id="KW-1133">Transmembrane helix</keyword>
<dbReference type="GO" id="GO:0030424">
    <property type="term" value="C:axon"/>
    <property type="evidence" value="ECO:0007669"/>
    <property type="project" value="TreeGrafter"/>
</dbReference>
<sequence length="348" mass="40970">MTGPITLLFNFGKILALVPSYNYPVTFTQKLYTLIFVTFNFVATVMLSIDRNGYKLYYAKAVVFFLTDVNLLIFVCYSRVSLVLWNKKKWEILINNLYIMISSMENRKVIRYAKICILKLFVEIVVLFAIYMFWFGYFGPHFITQYNIHYFNYYLLYSYNTFVSFILYTILVQYKYVSAFLDQPGCSTLIQKIEQNLYFLKDTTNAVNDTFEWPTTMVISYTVLYILNNLDYIFINSSIQNDNQLKEKILADFALVLLTVIGTFLVVLWSDLISKEAEDLLDKSYILQRSCKNLAEKERFQELSKTIKHNFPRFSAARFFSVNRATILSILGTVTTFFIVLIQLRDYE</sequence>
<proteinExistence type="inferred from homology"/>
<dbReference type="GO" id="GO:0005886">
    <property type="term" value="C:plasma membrane"/>
    <property type="evidence" value="ECO:0007669"/>
    <property type="project" value="UniProtKB-SubCell"/>
</dbReference>
<feature type="transmembrane region" description="Helical" evidence="8">
    <location>
        <begin position="61"/>
        <end position="80"/>
    </location>
</feature>
<dbReference type="Pfam" id="PF08395">
    <property type="entry name" value="7tm_7"/>
    <property type="match status" value="1"/>
</dbReference>
<dbReference type="AlphaFoldDB" id="A0AA38ICD8"/>
<evidence type="ECO:0000256" key="2">
    <source>
        <dbReference type="ARBA" id="ARBA00022475"/>
    </source>
</evidence>